<feature type="compositionally biased region" description="Polar residues" evidence="1">
    <location>
        <begin position="29"/>
        <end position="56"/>
    </location>
</feature>
<organism evidence="2 3">
    <name type="scientific">Penicillium digitatum (strain Pd1 / CECT 20795)</name>
    <name type="common">Green mold</name>
    <dbReference type="NCBI Taxonomy" id="1170230"/>
    <lineage>
        <taxon>Eukaryota</taxon>
        <taxon>Fungi</taxon>
        <taxon>Dikarya</taxon>
        <taxon>Ascomycota</taxon>
        <taxon>Pezizomycotina</taxon>
        <taxon>Eurotiomycetes</taxon>
        <taxon>Eurotiomycetidae</taxon>
        <taxon>Eurotiales</taxon>
        <taxon>Aspergillaceae</taxon>
        <taxon>Penicillium</taxon>
    </lineage>
</organism>
<name>K9FFB7_PEND1</name>
<dbReference type="AlphaFoldDB" id="K9FFB7"/>
<dbReference type="VEuPathDB" id="FungiDB:PDIP_69700"/>
<dbReference type="KEGG" id="pdp:PDIP_69700"/>
<dbReference type="HOGENOM" id="CLU_3014876_0_0_1"/>
<reference evidence="3" key="1">
    <citation type="journal article" date="2012" name="BMC Genomics">
        <title>Genome sequence of the necrotrophic fungus Penicillium digitatum, the main postharvest pathogen of citrus.</title>
        <authorList>
            <person name="Marcet-Houben M."/>
            <person name="Ballester A.-R."/>
            <person name="de la Fuente B."/>
            <person name="Harries E."/>
            <person name="Marcos J.F."/>
            <person name="Gonzalez-Candelas L."/>
            <person name="Gabaldon T."/>
        </authorList>
    </citation>
    <scope>NUCLEOTIDE SEQUENCE [LARGE SCALE GENOMIC DNA]</scope>
    <source>
        <strain evidence="3">Pd1 / CECT 20795</strain>
    </source>
</reference>
<evidence type="ECO:0000313" key="2">
    <source>
        <dbReference type="EMBL" id="EKV08155.1"/>
    </source>
</evidence>
<protein>
    <submittedName>
        <fullName evidence="2">Uncharacterized protein</fullName>
    </submittedName>
</protein>
<comment type="caution">
    <text evidence="2">The sequence shown here is derived from an EMBL/GenBank/DDBJ whole genome shotgun (WGS) entry which is preliminary data.</text>
</comment>
<gene>
    <name evidence="2" type="ORF">PDIP_69700</name>
</gene>
<accession>K9FFB7</accession>
<feature type="region of interest" description="Disordered" evidence="1">
    <location>
        <begin position="28"/>
        <end position="56"/>
    </location>
</feature>
<proteinExistence type="predicted"/>
<evidence type="ECO:0000256" key="1">
    <source>
        <dbReference type="SAM" id="MobiDB-lite"/>
    </source>
</evidence>
<dbReference type="Proteomes" id="UP000009886">
    <property type="component" value="Unassembled WGS sequence"/>
</dbReference>
<sequence>MLRWSHCIFYYSRALYCYLVWGSVARPLTPSSHSTPSRKACTGISSKSCETVPNPR</sequence>
<dbReference type="EMBL" id="AKCU01000445">
    <property type="protein sequence ID" value="EKV08155.1"/>
    <property type="molecule type" value="Genomic_DNA"/>
</dbReference>
<evidence type="ECO:0000313" key="3">
    <source>
        <dbReference type="Proteomes" id="UP000009886"/>
    </source>
</evidence>